<name>A0A9D4QSA7_DREPO</name>
<gene>
    <name evidence="1" type="ORF">DPMN_114268</name>
</gene>
<comment type="caution">
    <text evidence="1">The sequence shown here is derived from an EMBL/GenBank/DDBJ whole genome shotgun (WGS) entry which is preliminary data.</text>
</comment>
<accession>A0A9D4QSA7</accession>
<dbReference type="EMBL" id="JAIWYP010000004">
    <property type="protein sequence ID" value="KAH3840812.1"/>
    <property type="molecule type" value="Genomic_DNA"/>
</dbReference>
<protein>
    <submittedName>
        <fullName evidence="1">Uncharacterized protein</fullName>
    </submittedName>
</protein>
<reference evidence="1" key="1">
    <citation type="journal article" date="2019" name="bioRxiv">
        <title>The Genome of the Zebra Mussel, Dreissena polymorpha: A Resource for Invasive Species Research.</title>
        <authorList>
            <person name="McCartney M.A."/>
            <person name="Auch B."/>
            <person name="Kono T."/>
            <person name="Mallez S."/>
            <person name="Zhang Y."/>
            <person name="Obille A."/>
            <person name="Becker A."/>
            <person name="Abrahante J.E."/>
            <person name="Garbe J."/>
            <person name="Badalamenti J.P."/>
            <person name="Herman A."/>
            <person name="Mangelson H."/>
            <person name="Liachko I."/>
            <person name="Sullivan S."/>
            <person name="Sone E.D."/>
            <person name="Koren S."/>
            <person name="Silverstein K.A.T."/>
            <person name="Beckman K.B."/>
            <person name="Gohl D.M."/>
        </authorList>
    </citation>
    <scope>NUCLEOTIDE SEQUENCE</scope>
    <source>
        <strain evidence="1">Duluth1</strain>
        <tissue evidence="1">Whole animal</tissue>
    </source>
</reference>
<dbReference type="Proteomes" id="UP000828390">
    <property type="component" value="Unassembled WGS sequence"/>
</dbReference>
<keyword evidence="2" id="KW-1185">Reference proteome</keyword>
<evidence type="ECO:0000313" key="2">
    <source>
        <dbReference type="Proteomes" id="UP000828390"/>
    </source>
</evidence>
<sequence length="59" mass="6453">MADVGCSCLAGDMTGLKLLGETMRMPSGLMGMYRGDSSLLGLIEVIRFILWDLELVFKP</sequence>
<reference evidence="1" key="2">
    <citation type="submission" date="2020-11" db="EMBL/GenBank/DDBJ databases">
        <authorList>
            <person name="McCartney M.A."/>
            <person name="Auch B."/>
            <person name="Kono T."/>
            <person name="Mallez S."/>
            <person name="Becker A."/>
            <person name="Gohl D.M."/>
            <person name="Silverstein K.A.T."/>
            <person name="Koren S."/>
            <person name="Bechman K.B."/>
            <person name="Herman A."/>
            <person name="Abrahante J.E."/>
            <person name="Garbe J."/>
        </authorList>
    </citation>
    <scope>NUCLEOTIDE SEQUENCE</scope>
    <source>
        <strain evidence="1">Duluth1</strain>
        <tissue evidence="1">Whole animal</tissue>
    </source>
</reference>
<evidence type="ECO:0000313" key="1">
    <source>
        <dbReference type="EMBL" id="KAH3840812.1"/>
    </source>
</evidence>
<proteinExistence type="predicted"/>
<dbReference type="AlphaFoldDB" id="A0A9D4QSA7"/>
<organism evidence="1 2">
    <name type="scientific">Dreissena polymorpha</name>
    <name type="common">Zebra mussel</name>
    <name type="synonym">Mytilus polymorpha</name>
    <dbReference type="NCBI Taxonomy" id="45954"/>
    <lineage>
        <taxon>Eukaryota</taxon>
        <taxon>Metazoa</taxon>
        <taxon>Spiralia</taxon>
        <taxon>Lophotrochozoa</taxon>
        <taxon>Mollusca</taxon>
        <taxon>Bivalvia</taxon>
        <taxon>Autobranchia</taxon>
        <taxon>Heteroconchia</taxon>
        <taxon>Euheterodonta</taxon>
        <taxon>Imparidentia</taxon>
        <taxon>Neoheterodontei</taxon>
        <taxon>Myida</taxon>
        <taxon>Dreissenoidea</taxon>
        <taxon>Dreissenidae</taxon>
        <taxon>Dreissena</taxon>
    </lineage>
</organism>